<feature type="transmembrane region" description="Helical" evidence="5">
    <location>
        <begin position="180"/>
        <end position="200"/>
    </location>
</feature>
<dbReference type="GO" id="GO:0005524">
    <property type="term" value="F:ATP binding"/>
    <property type="evidence" value="ECO:0007669"/>
    <property type="project" value="InterPro"/>
</dbReference>
<dbReference type="EMBL" id="MRZV01000342">
    <property type="protein sequence ID" value="PIK52136.1"/>
    <property type="molecule type" value="Genomic_DNA"/>
</dbReference>
<evidence type="ECO:0000256" key="5">
    <source>
        <dbReference type="SAM" id="Phobius"/>
    </source>
</evidence>
<organism evidence="7 8">
    <name type="scientific">Stichopus japonicus</name>
    <name type="common">Sea cucumber</name>
    <dbReference type="NCBI Taxonomy" id="307972"/>
    <lineage>
        <taxon>Eukaryota</taxon>
        <taxon>Metazoa</taxon>
        <taxon>Echinodermata</taxon>
        <taxon>Eleutherozoa</taxon>
        <taxon>Echinozoa</taxon>
        <taxon>Holothuroidea</taxon>
        <taxon>Aspidochirotacea</taxon>
        <taxon>Aspidochirotida</taxon>
        <taxon>Stichopodidae</taxon>
        <taxon>Apostichopus</taxon>
    </lineage>
</organism>
<feature type="transmembrane region" description="Helical" evidence="5">
    <location>
        <begin position="86"/>
        <end position="111"/>
    </location>
</feature>
<feature type="transmembrane region" description="Helical" evidence="5">
    <location>
        <begin position="264"/>
        <end position="284"/>
    </location>
</feature>
<dbReference type="PANTHER" id="PTHR23112">
    <property type="entry name" value="G PROTEIN-COUPLED RECEPTOR 157-RELATED"/>
    <property type="match status" value="1"/>
</dbReference>
<feature type="transmembrane region" description="Helical" evidence="5">
    <location>
        <begin position="12"/>
        <end position="33"/>
    </location>
</feature>
<protein>
    <recommendedName>
        <fullName evidence="6">Protein kinase domain-containing protein</fullName>
    </recommendedName>
</protein>
<evidence type="ECO:0000256" key="1">
    <source>
        <dbReference type="ARBA" id="ARBA00004141"/>
    </source>
</evidence>
<dbReference type="InterPro" id="IPR001245">
    <property type="entry name" value="Ser-Thr/Tyr_kinase_cat_dom"/>
</dbReference>
<keyword evidence="2 5" id="KW-0812">Transmembrane</keyword>
<keyword evidence="4 5" id="KW-0472">Membrane</keyword>
<dbReference type="SUPFAM" id="SSF56112">
    <property type="entry name" value="Protein kinase-like (PK-like)"/>
    <property type="match status" value="1"/>
</dbReference>
<dbReference type="OrthoDB" id="10014038at2759"/>
<evidence type="ECO:0000256" key="3">
    <source>
        <dbReference type="ARBA" id="ARBA00022989"/>
    </source>
</evidence>
<evidence type="ECO:0000256" key="4">
    <source>
        <dbReference type="ARBA" id="ARBA00023136"/>
    </source>
</evidence>
<dbReference type="GO" id="GO:0004930">
    <property type="term" value="F:G protein-coupled receptor activity"/>
    <property type="evidence" value="ECO:0007669"/>
    <property type="project" value="TreeGrafter"/>
</dbReference>
<dbReference type="GO" id="GO:0005886">
    <property type="term" value="C:plasma membrane"/>
    <property type="evidence" value="ECO:0007669"/>
    <property type="project" value="TreeGrafter"/>
</dbReference>
<evidence type="ECO:0000256" key="2">
    <source>
        <dbReference type="ARBA" id="ARBA00022692"/>
    </source>
</evidence>
<feature type="transmembrane region" description="Helical" evidence="5">
    <location>
        <begin position="230"/>
        <end position="252"/>
    </location>
</feature>
<dbReference type="GO" id="GO:0007189">
    <property type="term" value="P:adenylate cyclase-activating G protein-coupled receptor signaling pathway"/>
    <property type="evidence" value="ECO:0007669"/>
    <property type="project" value="TreeGrafter"/>
</dbReference>
<evidence type="ECO:0000259" key="6">
    <source>
        <dbReference type="PROSITE" id="PS50011"/>
    </source>
</evidence>
<dbReference type="PROSITE" id="PS50011">
    <property type="entry name" value="PROTEIN_KINASE_DOM"/>
    <property type="match status" value="1"/>
</dbReference>
<dbReference type="Gene3D" id="1.20.1070.10">
    <property type="entry name" value="Rhodopsin 7-helix transmembrane proteins"/>
    <property type="match status" value="1"/>
</dbReference>
<dbReference type="PANTHER" id="PTHR23112:SF0">
    <property type="entry name" value="TRANSMEMBRANE PROTEIN 116"/>
    <property type="match status" value="1"/>
</dbReference>
<sequence length="553" mass="62179">MEDMVYSDALAIAMAIGSILLLVMVILVFLIGLLKKRETMKDTILMCNMMFAFLSYAVFQMISIVLKTLVEKDESLKAESATWCKFVGAIGLFAISSSLGATLIFAFHIFYDQVQSETSKRNKHTFIKVSIVIEYLILIIVAAIPCLPIDNFKHVCSEGTLCLPLNATGDTTLKVWTTSLLTVDVLMAVITIAILVFVSYRMHHQLGHISTMIPMEARVLRKKATKIKRIGLLLLIVLAFRLPGVGVLLVLSLNMDISDMTIQWVYGFIIPLGGIVACTLYLIMVGCKNSMQSRCFKFRPREYEATVESLSGNQTVSANLYSSANEESSVVNYEKSPTKGKSFKRLFSGTTPGEVSWIRDALIPDKFTGRYGIVEWQTANGSPRRGLMKVYPPQQYKLWTMESSTLAKLNRLGHHDNIVDFLWATTSTSCRIEHQRAESNTDNLKLERYLCTAFYPHGTLREVLQAHANKFKENLAHNALLQIAKGILYLHDNNMSHQDLNTQNIHVGGKIENSDLVFMDSIMFNLSLCKGQLYDDRHLNVKPQAKKPDCIYL</sequence>
<proteinExistence type="predicted"/>
<dbReference type="Gene3D" id="1.10.510.10">
    <property type="entry name" value="Transferase(Phosphotransferase) domain 1"/>
    <property type="match status" value="1"/>
</dbReference>
<feature type="transmembrane region" description="Helical" evidence="5">
    <location>
        <begin position="132"/>
        <end position="150"/>
    </location>
</feature>
<feature type="domain" description="Protein kinase" evidence="6">
    <location>
        <begin position="360"/>
        <end position="553"/>
    </location>
</feature>
<comment type="subcellular location">
    <subcellularLocation>
        <location evidence="1">Membrane</location>
        <topology evidence="1">Multi-pass membrane protein</topology>
    </subcellularLocation>
</comment>
<evidence type="ECO:0000313" key="7">
    <source>
        <dbReference type="EMBL" id="PIK52136.1"/>
    </source>
</evidence>
<dbReference type="InterPro" id="IPR011009">
    <property type="entry name" value="Kinase-like_dom_sf"/>
</dbReference>
<keyword evidence="8" id="KW-1185">Reference proteome</keyword>
<comment type="caution">
    <text evidence="7">The sequence shown here is derived from an EMBL/GenBank/DDBJ whole genome shotgun (WGS) entry which is preliminary data.</text>
</comment>
<dbReference type="SUPFAM" id="SSF81321">
    <property type="entry name" value="Family A G protein-coupled receptor-like"/>
    <property type="match status" value="1"/>
</dbReference>
<accession>A0A2G8KVU9</accession>
<name>A0A2G8KVU9_STIJA</name>
<keyword evidence="3 5" id="KW-1133">Transmembrane helix</keyword>
<dbReference type="InterPro" id="IPR000719">
    <property type="entry name" value="Prot_kinase_dom"/>
</dbReference>
<feature type="transmembrane region" description="Helical" evidence="5">
    <location>
        <begin position="45"/>
        <end position="66"/>
    </location>
</feature>
<gene>
    <name evidence="7" type="ORF">BSL78_10983</name>
</gene>
<dbReference type="GO" id="GO:0004672">
    <property type="term" value="F:protein kinase activity"/>
    <property type="evidence" value="ECO:0007669"/>
    <property type="project" value="InterPro"/>
</dbReference>
<dbReference type="Pfam" id="PF07714">
    <property type="entry name" value="PK_Tyr_Ser-Thr"/>
    <property type="match status" value="1"/>
</dbReference>
<dbReference type="Proteomes" id="UP000230750">
    <property type="component" value="Unassembled WGS sequence"/>
</dbReference>
<dbReference type="AlphaFoldDB" id="A0A2G8KVU9"/>
<evidence type="ECO:0000313" key="8">
    <source>
        <dbReference type="Proteomes" id="UP000230750"/>
    </source>
</evidence>
<reference evidence="7 8" key="1">
    <citation type="journal article" date="2017" name="PLoS Biol.">
        <title>The sea cucumber genome provides insights into morphological evolution and visceral regeneration.</title>
        <authorList>
            <person name="Zhang X."/>
            <person name="Sun L."/>
            <person name="Yuan J."/>
            <person name="Sun Y."/>
            <person name="Gao Y."/>
            <person name="Zhang L."/>
            <person name="Li S."/>
            <person name="Dai H."/>
            <person name="Hamel J.F."/>
            <person name="Liu C."/>
            <person name="Yu Y."/>
            <person name="Liu S."/>
            <person name="Lin W."/>
            <person name="Guo K."/>
            <person name="Jin S."/>
            <person name="Xu P."/>
            <person name="Storey K.B."/>
            <person name="Huan P."/>
            <person name="Zhang T."/>
            <person name="Zhou Y."/>
            <person name="Zhang J."/>
            <person name="Lin C."/>
            <person name="Li X."/>
            <person name="Xing L."/>
            <person name="Huo D."/>
            <person name="Sun M."/>
            <person name="Wang L."/>
            <person name="Mercier A."/>
            <person name="Li F."/>
            <person name="Yang H."/>
            <person name="Xiang J."/>
        </authorList>
    </citation>
    <scope>NUCLEOTIDE SEQUENCE [LARGE SCALE GENOMIC DNA]</scope>
    <source>
        <strain evidence="7">Shaxun</strain>
        <tissue evidence="7">Muscle</tissue>
    </source>
</reference>